<dbReference type="EMBL" id="JACHJV010000001">
    <property type="protein sequence ID" value="MBB4926391.1"/>
    <property type="molecule type" value="Genomic_DNA"/>
</dbReference>
<name>A0A7W7R6Q5_KITKI</name>
<comment type="caution">
    <text evidence="1">The sequence shown here is derived from an EMBL/GenBank/DDBJ whole genome shotgun (WGS) entry which is preliminary data.</text>
</comment>
<dbReference type="RefSeq" id="WP_184939554.1">
    <property type="nucleotide sequence ID" value="NZ_JACHJV010000001.1"/>
</dbReference>
<evidence type="ECO:0000313" key="1">
    <source>
        <dbReference type="EMBL" id="MBB4926391.1"/>
    </source>
</evidence>
<gene>
    <name evidence="1" type="ORF">FHR34_005384</name>
</gene>
<organism evidence="1 2">
    <name type="scientific">Kitasatospora kifunensis</name>
    <name type="common">Streptomyces kifunensis</name>
    <dbReference type="NCBI Taxonomy" id="58351"/>
    <lineage>
        <taxon>Bacteria</taxon>
        <taxon>Bacillati</taxon>
        <taxon>Actinomycetota</taxon>
        <taxon>Actinomycetes</taxon>
        <taxon>Kitasatosporales</taxon>
        <taxon>Streptomycetaceae</taxon>
        <taxon>Kitasatospora</taxon>
    </lineage>
</organism>
<dbReference type="Proteomes" id="UP000540506">
    <property type="component" value="Unassembled WGS sequence"/>
</dbReference>
<sequence>MNSLRQQVTNSIAELNEAINDADADLDPLDDGWIVTDSGAVLIRLRPLGLLEIARLAQAIRGAKRL</sequence>
<reference evidence="1 2" key="1">
    <citation type="submission" date="2020-08" db="EMBL/GenBank/DDBJ databases">
        <title>Sequencing the genomes of 1000 actinobacteria strains.</title>
        <authorList>
            <person name="Klenk H.-P."/>
        </authorList>
    </citation>
    <scope>NUCLEOTIDE SEQUENCE [LARGE SCALE GENOMIC DNA]</scope>
    <source>
        <strain evidence="1 2">DSM 41654</strain>
    </source>
</reference>
<dbReference type="AlphaFoldDB" id="A0A7W7R6Q5"/>
<proteinExistence type="predicted"/>
<keyword evidence="2" id="KW-1185">Reference proteome</keyword>
<accession>A0A7W7R6Q5</accession>
<evidence type="ECO:0000313" key="2">
    <source>
        <dbReference type="Proteomes" id="UP000540506"/>
    </source>
</evidence>
<protein>
    <submittedName>
        <fullName evidence="1">Uncharacterized protein</fullName>
    </submittedName>
</protein>